<organism evidence="2 3">
    <name type="scientific">Alkalibacterium iburiense</name>
    <dbReference type="NCBI Taxonomy" id="290589"/>
    <lineage>
        <taxon>Bacteria</taxon>
        <taxon>Bacillati</taxon>
        <taxon>Bacillota</taxon>
        <taxon>Bacilli</taxon>
        <taxon>Lactobacillales</taxon>
        <taxon>Carnobacteriaceae</taxon>
        <taxon>Alkalibacterium</taxon>
    </lineage>
</organism>
<accession>A0ABN0XTI4</accession>
<protein>
    <submittedName>
        <fullName evidence="2">Uncharacterized protein</fullName>
    </submittedName>
</protein>
<gene>
    <name evidence="2" type="ORF">GCM10008932_24340</name>
</gene>
<sequence length="200" mass="23759">MFEEWVAAEEFYTFTLPLILIFLAMLFFVYIFLLSYIGDKRKVKQIGSVTVITIVILCVVYFVNGHMNYQFWVDQNEFINSGIKEYSFILGMKNEEEPQIVKSLGRSNRLYANLSELKMYERTTVTQPFNHDYVGSRGNDHYFSFGEDNQYVYRIRGEINWESENSEIRGTVFSLIDERYQDLGFIDDVYGNWIFSDQRF</sequence>
<dbReference type="EMBL" id="BAAACW010000167">
    <property type="protein sequence ID" value="GAA0372203.1"/>
    <property type="molecule type" value="Genomic_DNA"/>
</dbReference>
<proteinExistence type="predicted"/>
<evidence type="ECO:0000256" key="1">
    <source>
        <dbReference type="SAM" id="Phobius"/>
    </source>
</evidence>
<keyword evidence="1" id="KW-0472">Membrane</keyword>
<dbReference type="RefSeq" id="WP_343757026.1">
    <property type="nucleotide sequence ID" value="NZ_BAAACW010000167.1"/>
</dbReference>
<keyword evidence="1" id="KW-1133">Transmembrane helix</keyword>
<evidence type="ECO:0000313" key="3">
    <source>
        <dbReference type="Proteomes" id="UP001501166"/>
    </source>
</evidence>
<evidence type="ECO:0000313" key="2">
    <source>
        <dbReference type="EMBL" id="GAA0372203.1"/>
    </source>
</evidence>
<reference evidence="2 3" key="1">
    <citation type="journal article" date="2019" name="Int. J. Syst. Evol. Microbiol.">
        <title>The Global Catalogue of Microorganisms (GCM) 10K type strain sequencing project: providing services to taxonomists for standard genome sequencing and annotation.</title>
        <authorList>
            <consortium name="The Broad Institute Genomics Platform"/>
            <consortium name="The Broad Institute Genome Sequencing Center for Infectious Disease"/>
            <person name="Wu L."/>
            <person name="Ma J."/>
        </authorList>
    </citation>
    <scope>NUCLEOTIDE SEQUENCE [LARGE SCALE GENOMIC DNA]</scope>
    <source>
        <strain evidence="2 3">JCM 12662</strain>
    </source>
</reference>
<feature type="transmembrane region" description="Helical" evidence="1">
    <location>
        <begin position="46"/>
        <end position="63"/>
    </location>
</feature>
<dbReference type="Proteomes" id="UP001501166">
    <property type="component" value="Unassembled WGS sequence"/>
</dbReference>
<feature type="transmembrane region" description="Helical" evidence="1">
    <location>
        <begin position="12"/>
        <end position="34"/>
    </location>
</feature>
<keyword evidence="1" id="KW-0812">Transmembrane</keyword>
<comment type="caution">
    <text evidence="2">The sequence shown here is derived from an EMBL/GenBank/DDBJ whole genome shotgun (WGS) entry which is preliminary data.</text>
</comment>
<keyword evidence="3" id="KW-1185">Reference proteome</keyword>
<name>A0ABN0XTI4_9LACT</name>